<dbReference type="Proteomes" id="UP000006906">
    <property type="component" value="Chromosome 17"/>
</dbReference>
<keyword evidence="2" id="KW-1185">Reference proteome</keyword>
<accession>A8JFH4</accession>
<dbReference type="RefSeq" id="XP_001701548.1">
    <property type="nucleotide sequence ID" value="XM_001701496.2"/>
</dbReference>
<name>A8JFH4_CHLRE</name>
<reference evidence="1 2" key="1">
    <citation type="journal article" date="2007" name="Science">
        <title>The Chlamydomonas genome reveals the evolution of key animal and plant functions.</title>
        <authorList>
            <person name="Merchant S.S."/>
            <person name="Prochnik S.E."/>
            <person name="Vallon O."/>
            <person name="Harris E.H."/>
            <person name="Karpowicz S.J."/>
            <person name="Witman G.B."/>
            <person name="Terry A."/>
            <person name="Salamov A."/>
            <person name="Fritz-Laylin L.K."/>
            <person name="Marechal-Drouard L."/>
            <person name="Marshall W.F."/>
            <person name="Qu L.H."/>
            <person name="Nelson D.R."/>
            <person name="Sanderfoot A.A."/>
            <person name="Spalding M.H."/>
            <person name="Kapitonov V.V."/>
            <person name="Ren Q."/>
            <person name="Ferris P."/>
            <person name="Lindquist E."/>
            <person name="Shapiro H."/>
            <person name="Lucas S.M."/>
            <person name="Grimwood J."/>
            <person name="Schmutz J."/>
            <person name="Cardol P."/>
            <person name="Cerutti H."/>
            <person name="Chanfreau G."/>
            <person name="Chen C.L."/>
            <person name="Cognat V."/>
            <person name="Croft M.T."/>
            <person name="Dent R."/>
            <person name="Dutcher S."/>
            <person name="Fernandez E."/>
            <person name="Fukuzawa H."/>
            <person name="Gonzalez-Ballester D."/>
            <person name="Gonzalez-Halphen D."/>
            <person name="Hallmann A."/>
            <person name="Hanikenne M."/>
            <person name="Hippler M."/>
            <person name="Inwood W."/>
            <person name="Jabbari K."/>
            <person name="Kalanon M."/>
            <person name="Kuras R."/>
            <person name="Lefebvre P.A."/>
            <person name="Lemaire S.D."/>
            <person name="Lobanov A.V."/>
            <person name="Lohr M."/>
            <person name="Manuell A."/>
            <person name="Meier I."/>
            <person name="Mets L."/>
            <person name="Mittag M."/>
            <person name="Mittelmeier T."/>
            <person name="Moroney J.V."/>
            <person name="Moseley J."/>
            <person name="Napoli C."/>
            <person name="Nedelcu A.M."/>
            <person name="Niyogi K."/>
            <person name="Novoselov S.V."/>
            <person name="Paulsen I.T."/>
            <person name="Pazour G."/>
            <person name="Purton S."/>
            <person name="Ral J.P."/>
            <person name="Riano-Pachon D.M."/>
            <person name="Riekhof W."/>
            <person name="Rymarquis L."/>
            <person name="Schroda M."/>
            <person name="Stern D."/>
            <person name="Umen J."/>
            <person name="Willows R."/>
            <person name="Wilson N."/>
            <person name="Zimmer S.L."/>
            <person name="Allmer J."/>
            <person name="Balk J."/>
            <person name="Bisova K."/>
            <person name="Chen C.J."/>
            <person name="Elias M."/>
            <person name="Gendler K."/>
            <person name="Hauser C."/>
            <person name="Lamb M.R."/>
            <person name="Ledford H."/>
            <person name="Long J.C."/>
            <person name="Minagawa J."/>
            <person name="Page M.D."/>
            <person name="Pan J."/>
            <person name="Pootakham W."/>
            <person name="Roje S."/>
            <person name="Rose A."/>
            <person name="Stahlberg E."/>
            <person name="Terauchi A.M."/>
            <person name="Yang P."/>
            <person name="Ball S."/>
            <person name="Bowler C."/>
            <person name="Dieckmann C.L."/>
            <person name="Gladyshev V.N."/>
            <person name="Green P."/>
            <person name="Jorgensen R."/>
            <person name="Mayfield S."/>
            <person name="Mueller-Roeber B."/>
            <person name="Rajamani S."/>
            <person name="Sayre R.T."/>
            <person name="Brokstein P."/>
            <person name="Dubchak I."/>
            <person name="Goodstein D."/>
            <person name="Hornick L."/>
            <person name="Huang Y.W."/>
            <person name="Jhaveri J."/>
            <person name="Luo Y."/>
            <person name="Martinez D."/>
            <person name="Ngau W.C."/>
            <person name="Otillar B."/>
            <person name="Poliakov A."/>
            <person name="Porter A."/>
            <person name="Szajkowski L."/>
            <person name="Werner G."/>
            <person name="Zhou K."/>
            <person name="Grigoriev I.V."/>
            <person name="Rokhsar D.S."/>
            <person name="Grossman A.R."/>
        </authorList>
    </citation>
    <scope>NUCLEOTIDE SEQUENCE [LARGE SCALE GENOMIC DNA]</scope>
    <source>
        <strain evidence="2">CC-503</strain>
    </source>
</reference>
<dbReference type="KEGG" id="cre:CHLRE_17g730300v5"/>
<dbReference type="eggNOG" id="ENOG502SXCF">
    <property type="taxonomic scope" value="Eukaryota"/>
</dbReference>
<gene>
    <name evidence="1" type="ORF">CHLRE_17g730300v5</name>
</gene>
<dbReference type="PANTHER" id="PTHR12393">
    <property type="entry name" value="SPHINGOMYELIN PHOSPHODIESTERASE RELATED"/>
    <property type="match status" value="1"/>
</dbReference>
<dbReference type="GO" id="GO:0071944">
    <property type="term" value="C:cell periphery"/>
    <property type="evidence" value="ECO:0000318"/>
    <property type="project" value="GO_Central"/>
</dbReference>
<dbReference type="GO" id="GO:0016020">
    <property type="term" value="C:membrane"/>
    <property type="evidence" value="ECO:0000318"/>
    <property type="project" value="GO_Central"/>
</dbReference>
<evidence type="ECO:0000313" key="1">
    <source>
        <dbReference type="EMBL" id="PNW70684.1"/>
    </source>
</evidence>
<proteinExistence type="predicted"/>
<protein>
    <recommendedName>
        <fullName evidence="3">Ankyrin repeat domain-containing protein</fullName>
    </recommendedName>
</protein>
<dbReference type="PANTHER" id="PTHR12393:SF6">
    <property type="entry name" value="SPHINGOMYELIN PHOSPHODIESTERASE 2"/>
    <property type="match status" value="1"/>
</dbReference>
<evidence type="ECO:0008006" key="3">
    <source>
        <dbReference type="Google" id="ProtNLM"/>
    </source>
</evidence>
<dbReference type="GO" id="GO:0005783">
    <property type="term" value="C:endoplasmic reticulum"/>
    <property type="evidence" value="ECO:0000318"/>
    <property type="project" value="GO_Central"/>
</dbReference>
<dbReference type="PaxDb" id="3055-EDO97425"/>
<dbReference type="GO" id="GO:0030149">
    <property type="term" value="P:sphingolipid catabolic process"/>
    <property type="evidence" value="ECO:0000318"/>
    <property type="project" value="GO_Central"/>
</dbReference>
<evidence type="ECO:0000313" key="2">
    <source>
        <dbReference type="Proteomes" id="UP000006906"/>
    </source>
</evidence>
<dbReference type="GeneID" id="5727059"/>
<dbReference type="Gene3D" id="1.25.40.20">
    <property type="entry name" value="Ankyrin repeat-containing domain"/>
    <property type="match status" value="1"/>
</dbReference>
<dbReference type="SUPFAM" id="SSF48403">
    <property type="entry name" value="Ankyrin repeat"/>
    <property type="match status" value="1"/>
</dbReference>
<dbReference type="AlphaFoldDB" id="A8JFH4"/>
<dbReference type="GO" id="GO:0004620">
    <property type="term" value="F:phospholipase activity"/>
    <property type="evidence" value="ECO:0000318"/>
    <property type="project" value="GO_Central"/>
</dbReference>
<organism evidence="1 2">
    <name type="scientific">Chlamydomonas reinhardtii</name>
    <name type="common">Chlamydomonas smithii</name>
    <dbReference type="NCBI Taxonomy" id="3055"/>
    <lineage>
        <taxon>Eukaryota</taxon>
        <taxon>Viridiplantae</taxon>
        <taxon>Chlorophyta</taxon>
        <taxon>core chlorophytes</taxon>
        <taxon>Chlorophyceae</taxon>
        <taxon>CS clade</taxon>
        <taxon>Chlamydomonadales</taxon>
        <taxon>Chlamydomonadaceae</taxon>
        <taxon>Chlamydomonas</taxon>
    </lineage>
</organism>
<dbReference type="HOGENOM" id="CLU_027991_0_0_1"/>
<dbReference type="InterPro" id="IPR036770">
    <property type="entry name" value="Ankyrin_rpt-contain_sf"/>
</dbReference>
<dbReference type="InParanoid" id="A8JFH4"/>
<dbReference type="GO" id="GO:0046513">
    <property type="term" value="P:ceramide biosynthetic process"/>
    <property type="evidence" value="ECO:0000318"/>
    <property type="project" value="GO_Central"/>
</dbReference>
<sequence>MAEPVEVCHWKRLTPDILDKIASKLHPNEVAVGLKLVDRSVCACLRQQYRAPLQLARELPTWLVASKLSSLNVSEFALADQPWPASSMVSAFLAHFGKPETWRGLTLRQRRRLLCCAASSGDAASLDLVLQHCGCHPPQPALIAAVLVGDVRACEKLLAAGCEWSAAPLEAAMRAGQLDVCRLLVSAGCPLPGWPDRKDALGDLAATAARGGHERVLLWMESEPGLAFGPAEPFDRRKTHYGLVSAAAEGGHVELMELLDQQQAGGNTAGPQLYNLESIAYGCTLEVLQRYWALWVEGQGWTGGPGPYGIGGDGVPPLPVGGGGTGRLLAAAGASPTPDWAAKLDFIRSKRPGDSFDWIHNWNAARRATLLPDLLPRLLHLAAVGVDFEFECDLDAACVAAAGHADALTYLLDNTSQTVNERVVDKALTGCGDGDAGRQLQTLQLLAARGCVFGPGHVATAGAAGAAAGVLRWLAESVPDTAAARDGAAGAAGAVAAAGEAGTGAAEGEVVMSETDAWSAAFTAAAKGGGADLPLLRYLHEVRGAAVDLVAVAAAGSEEALDWAAAELKRAGQPLPVWTAEQAWELGASGNRIALDWVLRSGLGPAWPDAAYTMEARFRFPAVQAWLEQGGATDRLDDEGWQRVVQEGMRVPGSDKRRDAWSPWQRRWLADRYLGAARARGGAAAEAKAARVLADVGLAAAAGGVRS</sequence>
<dbReference type="OrthoDB" id="10664398at2759"/>
<dbReference type="EMBL" id="CM008978">
    <property type="protein sequence ID" value="PNW70684.1"/>
    <property type="molecule type" value="Genomic_DNA"/>
</dbReference>
<dbReference type="Gramene" id="PNW70684">
    <property type="protein sequence ID" value="PNW70684"/>
    <property type="gene ID" value="CHLRE_17g730300v5"/>
</dbReference>